<accession>A0A5C5ZZT5</accession>
<dbReference type="InterPro" id="IPR005074">
    <property type="entry name" value="Peptidase_C39"/>
</dbReference>
<feature type="transmembrane region" description="Helical" evidence="1">
    <location>
        <begin position="72"/>
        <end position="93"/>
    </location>
</feature>
<evidence type="ECO:0000256" key="1">
    <source>
        <dbReference type="SAM" id="Phobius"/>
    </source>
</evidence>
<proteinExistence type="predicted"/>
<dbReference type="Pfam" id="PF03412">
    <property type="entry name" value="Peptidase_C39"/>
    <property type="match status" value="1"/>
</dbReference>
<dbReference type="Proteomes" id="UP000316213">
    <property type="component" value="Unassembled WGS sequence"/>
</dbReference>
<dbReference type="GO" id="GO:0006508">
    <property type="term" value="P:proteolysis"/>
    <property type="evidence" value="ECO:0007669"/>
    <property type="project" value="InterPro"/>
</dbReference>
<dbReference type="GO" id="GO:0005524">
    <property type="term" value="F:ATP binding"/>
    <property type="evidence" value="ECO:0007669"/>
    <property type="project" value="InterPro"/>
</dbReference>
<sequence length="292" mass="31387">MTSGLSRTDSELAFAVLVMTVLTLLAYRIGSRYEVKSQRCEHAVLLGMISLAFLLGWSYFGRLVWAETIQSSSVLCWSNLTPIALGFAGGLVGHTRGLRRGLRPIAVAIFMALAIGFVATPIARPVFFPLDLPAQSQWKNGVCLQSHESSCAPAAAATLLRHHDIPANEFLLAEACLSSRLGTAPLGLYRGLKSIAGEHGYVAKVAGRDPSRWIATGQLPLVAVVQFPTGSGSVIENRFLGNRFAGHAVTVMGRTDGGRWLIGDPAVGKLSWSDAELRSHFTGEAIFLSKQR</sequence>
<evidence type="ECO:0000313" key="3">
    <source>
        <dbReference type="EMBL" id="TWT93082.1"/>
    </source>
</evidence>
<dbReference type="OrthoDB" id="244916at2"/>
<dbReference type="GO" id="GO:0008233">
    <property type="term" value="F:peptidase activity"/>
    <property type="evidence" value="ECO:0007669"/>
    <property type="project" value="InterPro"/>
</dbReference>
<name>A0A5C5ZZT5_9BACT</name>
<keyword evidence="1" id="KW-1133">Transmembrane helix</keyword>
<gene>
    <name evidence="3" type="ORF">Pla100_43990</name>
</gene>
<feature type="transmembrane region" description="Helical" evidence="1">
    <location>
        <begin position="12"/>
        <end position="30"/>
    </location>
</feature>
<protein>
    <submittedName>
        <fullName evidence="3">Peptidase C39 family protein</fullName>
    </submittedName>
</protein>
<evidence type="ECO:0000313" key="4">
    <source>
        <dbReference type="Proteomes" id="UP000316213"/>
    </source>
</evidence>
<feature type="transmembrane region" description="Helical" evidence="1">
    <location>
        <begin position="42"/>
        <end position="60"/>
    </location>
</feature>
<feature type="transmembrane region" description="Helical" evidence="1">
    <location>
        <begin position="105"/>
        <end position="123"/>
    </location>
</feature>
<organism evidence="3 4">
    <name type="scientific">Neorhodopirellula pilleata</name>
    <dbReference type="NCBI Taxonomy" id="2714738"/>
    <lineage>
        <taxon>Bacteria</taxon>
        <taxon>Pseudomonadati</taxon>
        <taxon>Planctomycetota</taxon>
        <taxon>Planctomycetia</taxon>
        <taxon>Pirellulales</taxon>
        <taxon>Pirellulaceae</taxon>
        <taxon>Neorhodopirellula</taxon>
    </lineage>
</organism>
<reference evidence="3 4" key="1">
    <citation type="submission" date="2019-02" db="EMBL/GenBank/DDBJ databases">
        <title>Deep-cultivation of Planctomycetes and their phenomic and genomic characterization uncovers novel biology.</title>
        <authorList>
            <person name="Wiegand S."/>
            <person name="Jogler M."/>
            <person name="Boedeker C."/>
            <person name="Pinto D."/>
            <person name="Vollmers J."/>
            <person name="Rivas-Marin E."/>
            <person name="Kohn T."/>
            <person name="Peeters S.H."/>
            <person name="Heuer A."/>
            <person name="Rast P."/>
            <person name="Oberbeckmann S."/>
            <person name="Bunk B."/>
            <person name="Jeske O."/>
            <person name="Meyerdierks A."/>
            <person name="Storesund J.E."/>
            <person name="Kallscheuer N."/>
            <person name="Luecker S."/>
            <person name="Lage O.M."/>
            <person name="Pohl T."/>
            <person name="Merkel B.J."/>
            <person name="Hornburger P."/>
            <person name="Mueller R.-W."/>
            <person name="Bruemmer F."/>
            <person name="Labrenz M."/>
            <person name="Spormann A.M."/>
            <person name="Op Den Camp H."/>
            <person name="Overmann J."/>
            <person name="Amann R."/>
            <person name="Jetten M.S.M."/>
            <person name="Mascher T."/>
            <person name="Medema M.H."/>
            <person name="Devos D.P."/>
            <person name="Kaster A.-K."/>
            <person name="Ovreas L."/>
            <person name="Rohde M."/>
            <person name="Galperin M.Y."/>
            <person name="Jogler C."/>
        </authorList>
    </citation>
    <scope>NUCLEOTIDE SEQUENCE [LARGE SCALE GENOMIC DNA]</scope>
    <source>
        <strain evidence="3 4">Pla100</strain>
    </source>
</reference>
<keyword evidence="1" id="KW-0472">Membrane</keyword>
<dbReference type="Gene3D" id="3.90.70.10">
    <property type="entry name" value="Cysteine proteinases"/>
    <property type="match status" value="1"/>
</dbReference>
<dbReference type="AlphaFoldDB" id="A0A5C5ZZT5"/>
<dbReference type="PROSITE" id="PS50990">
    <property type="entry name" value="PEPTIDASE_C39"/>
    <property type="match status" value="1"/>
</dbReference>
<dbReference type="GO" id="GO:0016020">
    <property type="term" value="C:membrane"/>
    <property type="evidence" value="ECO:0007669"/>
    <property type="project" value="InterPro"/>
</dbReference>
<keyword evidence="1" id="KW-0812">Transmembrane</keyword>
<evidence type="ECO:0000259" key="2">
    <source>
        <dbReference type="PROSITE" id="PS50990"/>
    </source>
</evidence>
<comment type="caution">
    <text evidence="3">The sequence shown here is derived from an EMBL/GenBank/DDBJ whole genome shotgun (WGS) entry which is preliminary data.</text>
</comment>
<feature type="domain" description="Peptidase C39" evidence="2">
    <location>
        <begin position="145"/>
        <end position="288"/>
    </location>
</feature>
<dbReference type="EMBL" id="SJPM01000010">
    <property type="protein sequence ID" value="TWT93082.1"/>
    <property type="molecule type" value="Genomic_DNA"/>
</dbReference>
<keyword evidence="4" id="KW-1185">Reference proteome</keyword>